<evidence type="ECO:0000313" key="3">
    <source>
        <dbReference type="EMBL" id="MDR7362923.1"/>
    </source>
</evidence>
<evidence type="ECO:0000256" key="1">
    <source>
        <dbReference type="ARBA" id="ARBA00004370"/>
    </source>
</evidence>
<dbReference type="PANTHER" id="PTHR37042:SF4">
    <property type="entry name" value="OUTER MEMBRANE PROTEIN RV1973"/>
    <property type="match status" value="1"/>
</dbReference>
<name>A0ABU2BWY8_9ACTN</name>
<dbReference type="Proteomes" id="UP001183648">
    <property type="component" value="Unassembled WGS sequence"/>
</dbReference>
<organism evidence="3 4">
    <name type="scientific">Nocardioides marmoribigeumensis</name>
    <dbReference type="NCBI Taxonomy" id="433649"/>
    <lineage>
        <taxon>Bacteria</taxon>
        <taxon>Bacillati</taxon>
        <taxon>Actinomycetota</taxon>
        <taxon>Actinomycetes</taxon>
        <taxon>Propionibacteriales</taxon>
        <taxon>Nocardioidaceae</taxon>
        <taxon>Nocardioides</taxon>
    </lineage>
</organism>
<accession>A0ABU2BWY8</accession>
<keyword evidence="4" id="KW-1185">Reference proteome</keyword>
<evidence type="ECO:0000313" key="4">
    <source>
        <dbReference type="Proteomes" id="UP001183648"/>
    </source>
</evidence>
<keyword evidence="2" id="KW-0472">Membrane</keyword>
<sequence length="171" mass="18496">MTGRRRRPRLATALAVLCVLALAGGLAAGLWMRSRSADIEADDTARAEVVQAAARFTSTWNTIDPKHPQAYVDAVTPLLSTKFRKEFTDTKDDVIGGITQLGLSSRGKVLNDDDGIPLVGIADLDADSAKVLVVSDSQRVSGGQPVVRHWRWELTMVNVDGSWLVDDLKAV</sequence>
<proteinExistence type="predicted"/>
<evidence type="ECO:0008006" key="5">
    <source>
        <dbReference type="Google" id="ProtNLM"/>
    </source>
</evidence>
<protein>
    <recommendedName>
        <fullName evidence="5">Mce-associated membrane protein</fullName>
    </recommendedName>
</protein>
<dbReference type="EMBL" id="JAVDYG010000001">
    <property type="protein sequence ID" value="MDR7362923.1"/>
    <property type="molecule type" value="Genomic_DNA"/>
</dbReference>
<comment type="subcellular location">
    <subcellularLocation>
        <location evidence="1">Membrane</location>
    </subcellularLocation>
</comment>
<gene>
    <name evidence="3" type="ORF">J2S63_002476</name>
</gene>
<evidence type="ECO:0000256" key="2">
    <source>
        <dbReference type="ARBA" id="ARBA00023136"/>
    </source>
</evidence>
<dbReference type="RefSeq" id="WP_310302599.1">
    <property type="nucleotide sequence ID" value="NZ_BAAAPS010000013.1"/>
</dbReference>
<comment type="caution">
    <text evidence="3">The sequence shown here is derived from an EMBL/GenBank/DDBJ whole genome shotgun (WGS) entry which is preliminary data.</text>
</comment>
<dbReference type="PANTHER" id="PTHR37042">
    <property type="entry name" value="OUTER MEMBRANE PROTEIN RV1973"/>
    <property type="match status" value="1"/>
</dbReference>
<reference evidence="3 4" key="1">
    <citation type="submission" date="2023-07" db="EMBL/GenBank/DDBJ databases">
        <title>Sequencing the genomes of 1000 actinobacteria strains.</title>
        <authorList>
            <person name="Klenk H.-P."/>
        </authorList>
    </citation>
    <scope>NUCLEOTIDE SEQUENCE [LARGE SCALE GENOMIC DNA]</scope>
    <source>
        <strain evidence="3 4">DSM 19426</strain>
    </source>
</reference>